<organism evidence="1 2">
    <name type="scientific">Mycena rosella</name>
    <name type="common">Pink bonnet</name>
    <name type="synonym">Agaricus rosellus</name>
    <dbReference type="NCBI Taxonomy" id="1033263"/>
    <lineage>
        <taxon>Eukaryota</taxon>
        <taxon>Fungi</taxon>
        <taxon>Dikarya</taxon>
        <taxon>Basidiomycota</taxon>
        <taxon>Agaricomycotina</taxon>
        <taxon>Agaricomycetes</taxon>
        <taxon>Agaricomycetidae</taxon>
        <taxon>Agaricales</taxon>
        <taxon>Marasmiineae</taxon>
        <taxon>Mycenaceae</taxon>
        <taxon>Mycena</taxon>
    </lineage>
</organism>
<dbReference type="PANTHER" id="PTHR31902:SF14">
    <property type="entry name" value="ACTIN PATCHES DISTAL PROTEIN 1"/>
    <property type="match status" value="1"/>
</dbReference>
<keyword evidence="2" id="KW-1185">Reference proteome</keyword>
<evidence type="ECO:0000313" key="2">
    <source>
        <dbReference type="Proteomes" id="UP001221757"/>
    </source>
</evidence>
<evidence type="ECO:0000313" key="1">
    <source>
        <dbReference type="EMBL" id="KAJ7705542.1"/>
    </source>
</evidence>
<dbReference type="InterPro" id="IPR009737">
    <property type="entry name" value="Aim32/Apd1-like"/>
</dbReference>
<comment type="caution">
    <text evidence="1">The sequence shown here is derived from an EMBL/GenBank/DDBJ whole genome shotgun (WGS) entry which is preliminary data.</text>
</comment>
<dbReference type="CDD" id="cd03062">
    <property type="entry name" value="TRX_Fd_Sucrase"/>
    <property type="match status" value="1"/>
</dbReference>
<dbReference type="AlphaFoldDB" id="A0AAD7M8L0"/>
<dbReference type="Gene3D" id="3.40.30.10">
    <property type="entry name" value="Glutaredoxin"/>
    <property type="match status" value="1"/>
</dbReference>
<dbReference type="Proteomes" id="UP001221757">
    <property type="component" value="Unassembled WGS sequence"/>
</dbReference>
<gene>
    <name evidence="1" type="ORF">B0H17DRAFT_920131</name>
</gene>
<sequence length="251" mass="27355">MFSKFRTRLAAVFSTSPPEPQPLYGTVASHRSYILLKAPSPPSSFPSRFSTPLRRTLQLHVTRWGGIVNFAWTGPGASSDSTSVTAFSPLGGSIYFPNLSLSNVDDVAEALRQHATAPCNNDQTDSIHLYVCTHGARDCRCGDMGGKVFQALKEELDRRARTDPSGPAKSVVLGEVAHVGGHQFAATMLVFPQGDWLGMLTPQDVPRVLDAIFASDRRPLTVLDPPLCRDLWRGRMGLAKDEQLSLHSSHS</sequence>
<name>A0AAD7M8L0_MYCRO</name>
<protein>
    <submittedName>
        <fullName evidence="1">Sucrase/ferredoxin-like-domain-containing protein</fullName>
    </submittedName>
</protein>
<accession>A0AAD7M8L0</accession>
<dbReference type="SUPFAM" id="SSF52833">
    <property type="entry name" value="Thioredoxin-like"/>
    <property type="match status" value="1"/>
</dbReference>
<dbReference type="InterPro" id="IPR036249">
    <property type="entry name" value="Thioredoxin-like_sf"/>
</dbReference>
<reference evidence="1" key="1">
    <citation type="submission" date="2023-03" db="EMBL/GenBank/DDBJ databases">
        <title>Massive genome expansion in bonnet fungi (Mycena s.s.) driven by repeated elements and novel gene families across ecological guilds.</title>
        <authorList>
            <consortium name="Lawrence Berkeley National Laboratory"/>
            <person name="Harder C.B."/>
            <person name="Miyauchi S."/>
            <person name="Viragh M."/>
            <person name="Kuo A."/>
            <person name="Thoen E."/>
            <person name="Andreopoulos B."/>
            <person name="Lu D."/>
            <person name="Skrede I."/>
            <person name="Drula E."/>
            <person name="Henrissat B."/>
            <person name="Morin E."/>
            <person name="Kohler A."/>
            <person name="Barry K."/>
            <person name="LaButti K."/>
            <person name="Morin E."/>
            <person name="Salamov A."/>
            <person name="Lipzen A."/>
            <person name="Mereny Z."/>
            <person name="Hegedus B."/>
            <person name="Baldrian P."/>
            <person name="Stursova M."/>
            <person name="Weitz H."/>
            <person name="Taylor A."/>
            <person name="Grigoriev I.V."/>
            <person name="Nagy L.G."/>
            <person name="Martin F."/>
            <person name="Kauserud H."/>
        </authorList>
    </citation>
    <scope>NUCLEOTIDE SEQUENCE</scope>
    <source>
        <strain evidence="1">CBHHK067</strain>
    </source>
</reference>
<dbReference type="Pfam" id="PF06999">
    <property type="entry name" value="Suc_Fer-like"/>
    <property type="match status" value="1"/>
</dbReference>
<dbReference type="EMBL" id="JARKIE010000008">
    <property type="protein sequence ID" value="KAJ7705542.1"/>
    <property type="molecule type" value="Genomic_DNA"/>
</dbReference>
<proteinExistence type="predicted"/>
<dbReference type="PANTHER" id="PTHR31902">
    <property type="entry name" value="ACTIN PATCHES DISTAL PROTEIN 1"/>
    <property type="match status" value="1"/>
</dbReference>